<dbReference type="Proteomes" id="UP000231857">
    <property type="component" value="Unassembled WGS sequence"/>
</dbReference>
<evidence type="ECO:0000313" key="2">
    <source>
        <dbReference type="Proteomes" id="UP000231857"/>
    </source>
</evidence>
<name>A0ABX4PN88_9LEPT</name>
<protein>
    <submittedName>
        <fullName evidence="1">Uncharacterized protein</fullName>
    </submittedName>
</protein>
<gene>
    <name evidence="1" type="ORF">CH363_00995</name>
</gene>
<accession>A0ABX4PN88</accession>
<evidence type="ECO:0000313" key="1">
    <source>
        <dbReference type="EMBL" id="PKA17259.1"/>
    </source>
</evidence>
<reference evidence="1 2" key="1">
    <citation type="submission" date="2017-07" db="EMBL/GenBank/DDBJ databases">
        <title>Leptospira spp. isolated from tropical soils.</title>
        <authorList>
            <person name="Thibeaux R."/>
            <person name="Iraola G."/>
            <person name="Ferres I."/>
            <person name="Bierque E."/>
            <person name="Girault D."/>
            <person name="Soupe-Gilbert M.-E."/>
            <person name="Picardeau M."/>
            <person name="Goarant C."/>
        </authorList>
    </citation>
    <scope>NUCLEOTIDE SEQUENCE [LARGE SCALE GENOMIC DNA]</scope>
    <source>
        <strain evidence="1 2">ATI7-C-A2</strain>
    </source>
</reference>
<dbReference type="EMBL" id="NPEI01000001">
    <property type="protein sequence ID" value="PKA17259.1"/>
    <property type="molecule type" value="Genomic_DNA"/>
</dbReference>
<proteinExistence type="predicted"/>
<organism evidence="1 2">
    <name type="scientific">Leptospira haakeii</name>
    <dbReference type="NCBI Taxonomy" id="2023198"/>
    <lineage>
        <taxon>Bacteria</taxon>
        <taxon>Pseudomonadati</taxon>
        <taxon>Spirochaetota</taxon>
        <taxon>Spirochaetia</taxon>
        <taxon>Leptospirales</taxon>
        <taxon>Leptospiraceae</taxon>
        <taxon>Leptospira</taxon>
    </lineage>
</organism>
<sequence>MGEIFSKKEDHFLLYVKKLVDFAYDKPKAKAEKLNKLENSVILDFSDLPLKTPFLPLFLLTRWAKCLVYVLKK</sequence>
<comment type="caution">
    <text evidence="1">The sequence shown here is derived from an EMBL/GenBank/DDBJ whole genome shotgun (WGS) entry which is preliminary data.</text>
</comment>
<keyword evidence="2" id="KW-1185">Reference proteome</keyword>